<dbReference type="Pfam" id="PF04079">
    <property type="entry name" value="SMC_ScpB"/>
    <property type="match status" value="1"/>
</dbReference>
<dbReference type="SUPFAM" id="SSF46785">
    <property type="entry name" value="Winged helix' DNA-binding domain"/>
    <property type="match status" value="2"/>
</dbReference>
<feature type="region of interest" description="Disordered" evidence="5">
    <location>
        <begin position="257"/>
        <end position="294"/>
    </location>
</feature>
<dbReference type="Gene3D" id="1.10.10.10">
    <property type="entry name" value="Winged helix-like DNA-binding domain superfamily/Winged helix DNA-binding domain"/>
    <property type="match status" value="2"/>
</dbReference>
<protein>
    <submittedName>
        <fullName evidence="6">SMC-Scp complex subunit ScpB</fullName>
    </submittedName>
</protein>
<gene>
    <name evidence="6" type="primary">scpB</name>
    <name evidence="6" type="ORF">DEH84_07635</name>
</gene>
<name>A0A2U8FSD2_9BURK</name>
<keyword evidence="3" id="KW-0159">Chromosome partition</keyword>
<dbReference type="InterPro" id="IPR005234">
    <property type="entry name" value="ScpB_csome_segregation"/>
</dbReference>
<evidence type="ECO:0000313" key="7">
    <source>
        <dbReference type="Proteomes" id="UP000244892"/>
    </source>
</evidence>
<dbReference type="GO" id="GO:0051304">
    <property type="term" value="P:chromosome separation"/>
    <property type="evidence" value="ECO:0007669"/>
    <property type="project" value="InterPro"/>
</dbReference>
<dbReference type="OrthoDB" id="9806226at2"/>
<dbReference type="Proteomes" id="UP000244892">
    <property type="component" value="Chromosome"/>
</dbReference>
<dbReference type="EMBL" id="CP029210">
    <property type="protein sequence ID" value="AWI53314.1"/>
    <property type="molecule type" value="Genomic_DNA"/>
</dbReference>
<dbReference type="InterPro" id="IPR036388">
    <property type="entry name" value="WH-like_DNA-bd_sf"/>
</dbReference>
<dbReference type="InterPro" id="IPR036390">
    <property type="entry name" value="WH_DNA-bd_sf"/>
</dbReference>
<dbReference type="PANTHER" id="PTHR34298">
    <property type="entry name" value="SEGREGATION AND CONDENSATION PROTEIN B"/>
    <property type="match status" value="1"/>
</dbReference>
<evidence type="ECO:0000256" key="5">
    <source>
        <dbReference type="SAM" id="MobiDB-lite"/>
    </source>
</evidence>
<feature type="region of interest" description="Disordered" evidence="5">
    <location>
        <begin position="218"/>
        <end position="244"/>
    </location>
</feature>
<evidence type="ECO:0000256" key="1">
    <source>
        <dbReference type="ARBA" id="ARBA00022490"/>
    </source>
</evidence>
<evidence type="ECO:0000313" key="6">
    <source>
        <dbReference type="EMBL" id="AWI53314.1"/>
    </source>
</evidence>
<evidence type="ECO:0000256" key="3">
    <source>
        <dbReference type="ARBA" id="ARBA00022829"/>
    </source>
</evidence>
<accession>A0A2U8FSD2</accession>
<sequence length="294" mass="31050">MEVLNPQETLRILEAALLCADQPMTLREMRQLLDDTVSVDTVRALLAELAVQWEGRGVELREVGSGWRFQTRADVQAHLDRLNPEKPPKYSRATLETLAIIAYKQPVTRGDIEDIRGVTVSSQIVRQLEDRGWVEVIGHRDAPGRPGLYATTRQFLDDLGLASLAQLPTLEGMPVAQGLLPGMEDAMLPLPLADEGAQDGPAAQSTLLLQDLSDETASAPLSASATEAEPVGTLPLAVSDPAPAGADALADDVAVMAGASSSTPAPDEAASTAPLTEMAQPDDGVSPPSSPSHS</sequence>
<dbReference type="GO" id="GO:0051301">
    <property type="term" value="P:cell division"/>
    <property type="evidence" value="ECO:0007669"/>
    <property type="project" value="UniProtKB-KW"/>
</dbReference>
<keyword evidence="4" id="KW-0131">Cell cycle</keyword>
<proteinExistence type="predicted"/>
<dbReference type="KEGG" id="aon:DEH84_07635"/>
<evidence type="ECO:0000256" key="2">
    <source>
        <dbReference type="ARBA" id="ARBA00022618"/>
    </source>
</evidence>
<dbReference type="AlphaFoldDB" id="A0A2U8FSD2"/>
<keyword evidence="1" id="KW-0963">Cytoplasm</keyword>
<keyword evidence="7" id="KW-1185">Reference proteome</keyword>
<dbReference type="NCBIfam" id="TIGR00281">
    <property type="entry name" value="SMC-Scp complex subunit ScpB"/>
    <property type="match status" value="1"/>
</dbReference>
<dbReference type="PANTHER" id="PTHR34298:SF2">
    <property type="entry name" value="SEGREGATION AND CONDENSATION PROTEIN B"/>
    <property type="match status" value="1"/>
</dbReference>
<keyword evidence="2" id="KW-0132">Cell division</keyword>
<reference evidence="6 7" key="1">
    <citation type="submission" date="2018-05" db="EMBL/GenBank/DDBJ databases">
        <title>complete genome sequence of Aquabacterium olei NBRC 110486.</title>
        <authorList>
            <person name="Tang B."/>
            <person name="Chang J."/>
            <person name="Zhang L."/>
            <person name="Yang H."/>
        </authorList>
    </citation>
    <scope>NUCLEOTIDE SEQUENCE [LARGE SCALE GENOMIC DNA]</scope>
    <source>
        <strain evidence="6 7">NBRC 110486</strain>
    </source>
</reference>
<evidence type="ECO:0000256" key="4">
    <source>
        <dbReference type="ARBA" id="ARBA00023306"/>
    </source>
</evidence>
<organism evidence="6 7">
    <name type="scientific">Aquabacterium olei</name>
    <dbReference type="NCBI Taxonomy" id="1296669"/>
    <lineage>
        <taxon>Bacteria</taxon>
        <taxon>Pseudomonadati</taxon>
        <taxon>Pseudomonadota</taxon>
        <taxon>Betaproteobacteria</taxon>
        <taxon>Burkholderiales</taxon>
        <taxon>Aquabacterium</taxon>
    </lineage>
</organism>